<dbReference type="InterPro" id="IPR024167">
    <property type="entry name" value="Cytochrome_c4-like"/>
</dbReference>
<evidence type="ECO:0000256" key="6">
    <source>
        <dbReference type="ARBA" id="ARBA00022982"/>
    </source>
</evidence>
<keyword evidence="12" id="KW-1185">Reference proteome</keyword>
<keyword evidence="2" id="KW-0813">Transport</keyword>
<keyword evidence="3 8" id="KW-0349">Heme</keyword>
<keyword evidence="5" id="KW-0574">Periplasm</keyword>
<feature type="domain" description="Cytochrome c" evidence="10">
    <location>
        <begin position="32"/>
        <end position="116"/>
    </location>
</feature>
<evidence type="ECO:0000256" key="8">
    <source>
        <dbReference type="PROSITE-ProRule" id="PRU00433"/>
    </source>
</evidence>
<comment type="subcellular location">
    <subcellularLocation>
        <location evidence="1">Periplasm</location>
    </subcellularLocation>
</comment>
<evidence type="ECO:0000256" key="9">
    <source>
        <dbReference type="SAM" id="SignalP"/>
    </source>
</evidence>
<dbReference type="PANTHER" id="PTHR33751:SF9">
    <property type="entry name" value="CYTOCHROME C4"/>
    <property type="match status" value="1"/>
</dbReference>
<evidence type="ECO:0000256" key="3">
    <source>
        <dbReference type="ARBA" id="ARBA00022617"/>
    </source>
</evidence>
<evidence type="ECO:0000256" key="2">
    <source>
        <dbReference type="ARBA" id="ARBA00022448"/>
    </source>
</evidence>
<dbReference type="PROSITE" id="PS51007">
    <property type="entry name" value="CYTC"/>
    <property type="match status" value="2"/>
</dbReference>
<dbReference type="EMBL" id="JAYXHS010000003">
    <property type="protein sequence ID" value="MEC5387345.1"/>
    <property type="molecule type" value="Genomic_DNA"/>
</dbReference>
<dbReference type="SUPFAM" id="SSF46626">
    <property type="entry name" value="Cytochrome c"/>
    <property type="match status" value="2"/>
</dbReference>
<gene>
    <name evidence="11" type="ORF">VVD49_16565</name>
</gene>
<reference evidence="11 12" key="1">
    <citation type="submission" date="2024-01" db="EMBL/GenBank/DDBJ databases">
        <title>Uliginosibacterium soil sp. nov.</title>
        <authorList>
            <person name="Lv Y."/>
        </authorList>
    </citation>
    <scope>NUCLEOTIDE SEQUENCE [LARGE SCALE GENOMIC DNA]</scope>
    <source>
        <strain evidence="11 12">H3</strain>
    </source>
</reference>
<dbReference type="InterPro" id="IPR036909">
    <property type="entry name" value="Cyt_c-like_dom_sf"/>
</dbReference>
<dbReference type="Pfam" id="PF00034">
    <property type="entry name" value="Cytochrom_C"/>
    <property type="match status" value="2"/>
</dbReference>
<keyword evidence="9" id="KW-0732">Signal</keyword>
<keyword evidence="6" id="KW-0249">Electron transport</keyword>
<evidence type="ECO:0000256" key="7">
    <source>
        <dbReference type="ARBA" id="ARBA00023004"/>
    </source>
</evidence>
<accession>A0ABU6K8M7</accession>
<organism evidence="11 12">
    <name type="scientific">Uliginosibacterium silvisoli</name>
    <dbReference type="NCBI Taxonomy" id="3114758"/>
    <lineage>
        <taxon>Bacteria</taxon>
        <taxon>Pseudomonadati</taxon>
        <taxon>Pseudomonadota</taxon>
        <taxon>Betaproteobacteria</taxon>
        <taxon>Rhodocyclales</taxon>
        <taxon>Zoogloeaceae</taxon>
        <taxon>Uliginosibacterium</taxon>
    </lineage>
</organism>
<name>A0ABU6K8M7_9RHOO</name>
<feature type="signal peptide" evidence="9">
    <location>
        <begin position="1"/>
        <end position="23"/>
    </location>
</feature>
<comment type="caution">
    <text evidence="11">The sequence shown here is derived from an EMBL/GenBank/DDBJ whole genome shotgun (WGS) entry which is preliminary data.</text>
</comment>
<feature type="domain" description="Cytochrome c" evidence="10">
    <location>
        <begin position="126"/>
        <end position="216"/>
    </location>
</feature>
<dbReference type="PIRSF" id="PIRSF000005">
    <property type="entry name" value="Cytochrome_c4"/>
    <property type="match status" value="1"/>
</dbReference>
<dbReference type="InterPro" id="IPR009056">
    <property type="entry name" value="Cyt_c-like_dom"/>
</dbReference>
<protein>
    <submittedName>
        <fullName evidence="11">C-type cytochrome</fullName>
    </submittedName>
</protein>
<evidence type="ECO:0000259" key="10">
    <source>
        <dbReference type="PROSITE" id="PS51007"/>
    </source>
</evidence>
<evidence type="ECO:0000313" key="12">
    <source>
        <dbReference type="Proteomes" id="UP001331561"/>
    </source>
</evidence>
<evidence type="ECO:0000256" key="1">
    <source>
        <dbReference type="ARBA" id="ARBA00004418"/>
    </source>
</evidence>
<evidence type="ECO:0000256" key="4">
    <source>
        <dbReference type="ARBA" id="ARBA00022723"/>
    </source>
</evidence>
<evidence type="ECO:0000313" key="11">
    <source>
        <dbReference type="EMBL" id="MEC5387345.1"/>
    </source>
</evidence>
<dbReference type="Proteomes" id="UP001331561">
    <property type="component" value="Unassembled WGS sequence"/>
</dbReference>
<evidence type="ECO:0000256" key="5">
    <source>
        <dbReference type="ARBA" id="ARBA00022764"/>
    </source>
</evidence>
<dbReference type="RefSeq" id="WP_327600595.1">
    <property type="nucleotide sequence ID" value="NZ_JAYXHS010000003.1"/>
</dbReference>
<sequence>MIKRKLFLSLALASHFVCQTVTATETAKAAPLDLAKAKQTAEQVCAACHGADGNSIIAINPSLAGQFPEYLTKQLANFKSQNGKPAERNNPVMSGMAAPLSDADMKALAVYFSQQKAKPDLTKNKANIALGQKIWRAGDASKGLPACAGCHGAAGAGIPAQFPRLSGQHPEYIEAQLRSFRDNVRTNDANGAMRTIAIRMTEPEIKAVADYAAGLR</sequence>
<keyword evidence="4 8" id="KW-0479">Metal-binding</keyword>
<feature type="chain" id="PRO_5046866517" evidence="9">
    <location>
        <begin position="24"/>
        <end position="216"/>
    </location>
</feature>
<keyword evidence="7 8" id="KW-0408">Iron</keyword>
<dbReference type="InterPro" id="IPR050597">
    <property type="entry name" value="Cytochrome_c_Oxidase_Subunit"/>
</dbReference>
<dbReference type="PANTHER" id="PTHR33751">
    <property type="entry name" value="CBB3-TYPE CYTOCHROME C OXIDASE SUBUNIT FIXP"/>
    <property type="match status" value="1"/>
</dbReference>
<proteinExistence type="predicted"/>
<dbReference type="Gene3D" id="1.10.760.10">
    <property type="entry name" value="Cytochrome c-like domain"/>
    <property type="match status" value="2"/>
</dbReference>